<reference evidence="1" key="1">
    <citation type="submission" date="2020-08" db="EMBL/GenBank/DDBJ databases">
        <title>Multicomponent nature underlies the extraordinary mechanical properties of spider dragline silk.</title>
        <authorList>
            <person name="Kono N."/>
            <person name="Nakamura H."/>
            <person name="Mori M."/>
            <person name="Yoshida Y."/>
            <person name="Ohtoshi R."/>
            <person name="Malay A.D."/>
            <person name="Moran D.A.P."/>
            <person name="Tomita M."/>
            <person name="Numata K."/>
            <person name="Arakawa K."/>
        </authorList>
    </citation>
    <scope>NUCLEOTIDE SEQUENCE</scope>
</reference>
<keyword evidence="2" id="KW-1185">Reference proteome</keyword>
<dbReference type="Proteomes" id="UP000887159">
    <property type="component" value="Unassembled WGS sequence"/>
</dbReference>
<evidence type="ECO:0000313" key="1">
    <source>
        <dbReference type="EMBL" id="GFY31445.1"/>
    </source>
</evidence>
<organism evidence="1 2">
    <name type="scientific">Trichonephila clavipes</name>
    <name type="common">Golden silk orbweaver</name>
    <name type="synonym">Nephila clavipes</name>
    <dbReference type="NCBI Taxonomy" id="2585209"/>
    <lineage>
        <taxon>Eukaryota</taxon>
        <taxon>Metazoa</taxon>
        <taxon>Ecdysozoa</taxon>
        <taxon>Arthropoda</taxon>
        <taxon>Chelicerata</taxon>
        <taxon>Arachnida</taxon>
        <taxon>Araneae</taxon>
        <taxon>Araneomorphae</taxon>
        <taxon>Entelegynae</taxon>
        <taxon>Araneoidea</taxon>
        <taxon>Nephilidae</taxon>
        <taxon>Trichonephila</taxon>
    </lineage>
</organism>
<dbReference type="AlphaFoldDB" id="A0A8X6WAS7"/>
<dbReference type="EMBL" id="BMAU01021398">
    <property type="protein sequence ID" value="GFY31445.1"/>
    <property type="molecule type" value="Genomic_DNA"/>
</dbReference>
<gene>
    <name evidence="1" type="ORF">TNCV_4990041</name>
</gene>
<protein>
    <submittedName>
        <fullName evidence="1">Uncharacterized protein</fullName>
    </submittedName>
</protein>
<proteinExistence type="predicted"/>
<name>A0A8X6WAS7_TRICX</name>
<comment type="caution">
    <text evidence="1">The sequence shown here is derived from an EMBL/GenBank/DDBJ whole genome shotgun (WGS) entry which is preliminary data.</text>
</comment>
<evidence type="ECO:0000313" key="2">
    <source>
        <dbReference type="Proteomes" id="UP000887159"/>
    </source>
</evidence>
<sequence>MHKVHMCLTVLHKTKPSGNEARPSIMFRMVPFSYNTHLDTGLYYPLHFLQHGKQHAGSSIRPSAWITALIRLGIVSTCLCSAFTFREYNALDTQLFKSCKLDGGRVLSDMSFHPIPHVFYWVKSQAIRWTGKVLEIRLMFSEPILNTSGTMCSCIIVHKTSVTIRNVIDDLLRKVDDMIKANWRITIDGAAKELGIGHERAQKMQSSEVFFEGFLKLIERYDKCQNVLGTCLGK</sequence>
<accession>A0A8X6WAS7</accession>